<gene>
    <name evidence="1" type="ORF">CDV25_02050</name>
</gene>
<dbReference type="RefSeq" id="WP_108910563.1">
    <property type="nucleotide sequence ID" value="NZ_CP021886.1"/>
</dbReference>
<dbReference type="EMBL" id="CP021886">
    <property type="protein sequence ID" value="AWI33678.1"/>
    <property type="molecule type" value="Genomic_DNA"/>
</dbReference>
<dbReference type="Proteomes" id="UP000244890">
    <property type="component" value="Chromosome"/>
</dbReference>
<evidence type="ECO:0000313" key="1">
    <source>
        <dbReference type="EMBL" id="AWI33678.1"/>
    </source>
</evidence>
<accession>A0A2U8FCE5</accession>
<dbReference type="OrthoDB" id="5325223at2"/>
<dbReference type="KEGG" id="had:CDV25_02050"/>
<evidence type="ECO:0000313" key="2">
    <source>
        <dbReference type="Proteomes" id="UP000244890"/>
    </source>
</evidence>
<sequence>MKKILSFFLLGFILYGCSYKENIATQTLLIPYPMIIYQSASSTSPIPQDLIQTFQNRFKILFNQNPDNAITQVEYFFTDFYNESQGDFSPNASFSRIARYIFTLHIKISYPNNITKTLKRDYEFPVISFNPLYDSHFDKLILESLK</sequence>
<name>A0A2U8FCE5_9HELI</name>
<dbReference type="AlphaFoldDB" id="A0A2U8FCE5"/>
<reference evidence="1 2" key="1">
    <citation type="submission" date="2017-06" db="EMBL/GenBank/DDBJ databases">
        <title>Complete genome of Helicobacter apodemus.</title>
        <authorList>
            <person name="Cho S."/>
        </authorList>
    </citation>
    <scope>NUCLEOTIDE SEQUENCE [LARGE SCALE GENOMIC DNA]</scope>
    <source>
        <strain evidence="2">SNUVETPUB-15-01</strain>
    </source>
</reference>
<protein>
    <recommendedName>
        <fullName evidence="3">Lipoprotein</fullName>
    </recommendedName>
</protein>
<evidence type="ECO:0008006" key="3">
    <source>
        <dbReference type="Google" id="ProtNLM"/>
    </source>
</evidence>
<organism evidence="1 2">
    <name type="scientific">Helicobacter apodemus</name>
    <dbReference type="NCBI Taxonomy" id="135569"/>
    <lineage>
        <taxon>Bacteria</taxon>
        <taxon>Pseudomonadati</taxon>
        <taxon>Campylobacterota</taxon>
        <taxon>Epsilonproteobacteria</taxon>
        <taxon>Campylobacterales</taxon>
        <taxon>Helicobacteraceae</taxon>
        <taxon>Helicobacter</taxon>
    </lineage>
</organism>
<dbReference type="PROSITE" id="PS51257">
    <property type="entry name" value="PROKAR_LIPOPROTEIN"/>
    <property type="match status" value="1"/>
</dbReference>
<proteinExistence type="predicted"/>